<evidence type="ECO:0000313" key="2">
    <source>
        <dbReference type="EMBL" id="SFF72034.1"/>
    </source>
</evidence>
<dbReference type="AlphaFoldDB" id="A0A1I2KYD9"/>
<proteinExistence type="predicted"/>
<feature type="region of interest" description="Disordered" evidence="1">
    <location>
        <begin position="1"/>
        <end position="21"/>
    </location>
</feature>
<evidence type="ECO:0000256" key="1">
    <source>
        <dbReference type="SAM" id="MobiDB-lite"/>
    </source>
</evidence>
<feature type="compositionally biased region" description="Basic and acidic residues" evidence="1">
    <location>
        <begin position="1"/>
        <end position="11"/>
    </location>
</feature>
<sequence>MHWGGRQREIPEGGGLPPGAEIRRATEKDREAILEVVETCFAPPGGHRPGRIEERFWHVYAPDQFQPSAWQVAVAGGKSSPRRAFPRWS</sequence>
<dbReference type="RefSeq" id="WP_092035792.1">
    <property type="nucleotide sequence ID" value="NZ_FOOK01000003.1"/>
</dbReference>
<gene>
    <name evidence="2" type="ORF">SAMN04488025_103159</name>
</gene>
<keyword evidence="3" id="KW-1185">Reference proteome</keyword>
<dbReference type="InterPro" id="IPR016181">
    <property type="entry name" value="Acyl_CoA_acyltransferase"/>
</dbReference>
<dbReference type="EMBL" id="FOOK01000003">
    <property type="protein sequence ID" value="SFF72034.1"/>
    <property type="molecule type" value="Genomic_DNA"/>
</dbReference>
<dbReference type="STRING" id="201973.SAMN04488025_103159"/>
<dbReference type="Gene3D" id="3.40.630.30">
    <property type="match status" value="1"/>
</dbReference>
<evidence type="ECO:0008006" key="4">
    <source>
        <dbReference type="Google" id="ProtNLM"/>
    </source>
</evidence>
<dbReference type="Proteomes" id="UP000198661">
    <property type="component" value="Unassembled WGS sequence"/>
</dbReference>
<accession>A0A1I2KYD9</accession>
<reference evidence="2 3" key="1">
    <citation type="submission" date="2016-10" db="EMBL/GenBank/DDBJ databases">
        <authorList>
            <person name="de Groot N.N."/>
        </authorList>
    </citation>
    <scope>NUCLEOTIDE SEQUENCE [LARGE SCALE GENOMIC DNA]</scope>
    <source>
        <strain evidence="2 3">DSM 44945</strain>
    </source>
</reference>
<protein>
    <recommendedName>
        <fullName evidence="4">Acetyltransferase (GNAT) domain-containing protein</fullName>
    </recommendedName>
</protein>
<evidence type="ECO:0000313" key="3">
    <source>
        <dbReference type="Proteomes" id="UP000198661"/>
    </source>
</evidence>
<dbReference type="SUPFAM" id="SSF55729">
    <property type="entry name" value="Acyl-CoA N-acyltransferases (Nat)"/>
    <property type="match status" value="1"/>
</dbReference>
<organism evidence="2 3">
    <name type="scientific">Planifilum fulgidum</name>
    <dbReference type="NCBI Taxonomy" id="201973"/>
    <lineage>
        <taxon>Bacteria</taxon>
        <taxon>Bacillati</taxon>
        <taxon>Bacillota</taxon>
        <taxon>Bacilli</taxon>
        <taxon>Bacillales</taxon>
        <taxon>Thermoactinomycetaceae</taxon>
        <taxon>Planifilum</taxon>
    </lineage>
</organism>
<name>A0A1I2KYD9_9BACL</name>